<reference evidence="1" key="2">
    <citation type="submission" date="2020-11" db="EMBL/GenBank/DDBJ databases">
        <authorList>
            <person name="McCartney M.A."/>
            <person name="Auch B."/>
            <person name="Kono T."/>
            <person name="Mallez S."/>
            <person name="Becker A."/>
            <person name="Gohl D.M."/>
            <person name="Silverstein K.A.T."/>
            <person name="Koren S."/>
            <person name="Bechman K.B."/>
            <person name="Herman A."/>
            <person name="Abrahante J.E."/>
            <person name="Garbe J."/>
        </authorList>
    </citation>
    <scope>NUCLEOTIDE SEQUENCE</scope>
    <source>
        <strain evidence="1">Duluth1</strain>
        <tissue evidence="1">Whole animal</tissue>
    </source>
</reference>
<sequence length="194" mass="22481">MHEDWKKTLTSLVFKRKTAQPCYIRSFMMGAPGLVMGPCIVEIDCIVIREVQYQLEVNRCINEEITVKGNFGWAWPMWAGHPRIDRIVIREVQYQFETDRHRAQTTTNDSALACLSLKSVRICTIFDLIQDIIGTNLRTKFHYDQTINVASRVLTRKNAEPTGSHVFQPISIMFELVQDIIGMNLLTIFHEHQK</sequence>
<organism evidence="1 2">
    <name type="scientific">Dreissena polymorpha</name>
    <name type="common">Zebra mussel</name>
    <name type="synonym">Mytilus polymorpha</name>
    <dbReference type="NCBI Taxonomy" id="45954"/>
    <lineage>
        <taxon>Eukaryota</taxon>
        <taxon>Metazoa</taxon>
        <taxon>Spiralia</taxon>
        <taxon>Lophotrochozoa</taxon>
        <taxon>Mollusca</taxon>
        <taxon>Bivalvia</taxon>
        <taxon>Autobranchia</taxon>
        <taxon>Heteroconchia</taxon>
        <taxon>Euheterodonta</taxon>
        <taxon>Imparidentia</taxon>
        <taxon>Neoheterodontei</taxon>
        <taxon>Myida</taxon>
        <taxon>Dreissenoidea</taxon>
        <taxon>Dreissenidae</taxon>
        <taxon>Dreissena</taxon>
    </lineage>
</organism>
<dbReference type="Proteomes" id="UP000828390">
    <property type="component" value="Unassembled WGS sequence"/>
</dbReference>
<reference evidence="1" key="1">
    <citation type="journal article" date="2019" name="bioRxiv">
        <title>The Genome of the Zebra Mussel, Dreissena polymorpha: A Resource for Invasive Species Research.</title>
        <authorList>
            <person name="McCartney M.A."/>
            <person name="Auch B."/>
            <person name="Kono T."/>
            <person name="Mallez S."/>
            <person name="Zhang Y."/>
            <person name="Obille A."/>
            <person name="Becker A."/>
            <person name="Abrahante J.E."/>
            <person name="Garbe J."/>
            <person name="Badalamenti J.P."/>
            <person name="Herman A."/>
            <person name="Mangelson H."/>
            <person name="Liachko I."/>
            <person name="Sullivan S."/>
            <person name="Sone E.D."/>
            <person name="Koren S."/>
            <person name="Silverstein K.A.T."/>
            <person name="Beckman K.B."/>
            <person name="Gohl D.M."/>
        </authorList>
    </citation>
    <scope>NUCLEOTIDE SEQUENCE</scope>
    <source>
        <strain evidence="1">Duluth1</strain>
        <tissue evidence="1">Whole animal</tissue>
    </source>
</reference>
<gene>
    <name evidence="1" type="ORF">DPMN_082299</name>
</gene>
<protein>
    <submittedName>
        <fullName evidence="1">Uncharacterized protein</fullName>
    </submittedName>
</protein>
<name>A0A9D3Y6N8_DREPO</name>
<dbReference type="AlphaFoldDB" id="A0A9D3Y6N8"/>
<accession>A0A9D3Y6N8</accession>
<proteinExistence type="predicted"/>
<keyword evidence="2" id="KW-1185">Reference proteome</keyword>
<comment type="caution">
    <text evidence="1">The sequence shown here is derived from an EMBL/GenBank/DDBJ whole genome shotgun (WGS) entry which is preliminary data.</text>
</comment>
<dbReference type="EMBL" id="JAIWYP010000016">
    <property type="protein sequence ID" value="KAH3694858.1"/>
    <property type="molecule type" value="Genomic_DNA"/>
</dbReference>
<evidence type="ECO:0000313" key="1">
    <source>
        <dbReference type="EMBL" id="KAH3694858.1"/>
    </source>
</evidence>
<evidence type="ECO:0000313" key="2">
    <source>
        <dbReference type="Proteomes" id="UP000828390"/>
    </source>
</evidence>